<dbReference type="Proteomes" id="UP000305948">
    <property type="component" value="Unassembled WGS sequence"/>
</dbReference>
<protein>
    <submittedName>
        <fullName evidence="1">Uncharacterized protein</fullName>
    </submittedName>
</protein>
<accession>A0A5C3MJE3</accession>
<dbReference type="OrthoDB" id="2758168at2759"/>
<reference evidence="1 2" key="1">
    <citation type="journal article" date="2019" name="Nat. Ecol. Evol.">
        <title>Megaphylogeny resolves global patterns of mushroom evolution.</title>
        <authorList>
            <person name="Varga T."/>
            <person name="Krizsan K."/>
            <person name="Foldi C."/>
            <person name="Dima B."/>
            <person name="Sanchez-Garcia M."/>
            <person name="Sanchez-Ramirez S."/>
            <person name="Szollosi G.J."/>
            <person name="Szarkandi J.G."/>
            <person name="Papp V."/>
            <person name="Albert L."/>
            <person name="Andreopoulos W."/>
            <person name="Angelini C."/>
            <person name="Antonin V."/>
            <person name="Barry K.W."/>
            <person name="Bougher N.L."/>
            <person name="Buchanan P."/>
            <person name="Buyck B."/>
            <person name="Bense V."/>
            <person name="Catcheside P."/>
            <person name="Chovatia M."/>
            <person name="Cooper J."/>
            <person name="Damon W."/>
            <person name="Desjardin D."/>
            <person name="Finy P."/>
            <person name="Geml J."/>
            <person name="Haridas S."/>
            <person name="Hughes K."/>
            <person name="Justo A."/>
            <person name="Karasinski D."/>
            <person name="Kautmanova I."/>
            <person name="Kiss B."/>
            <person name="Kocsube S."/>
            <person name="Kotiranta H."/>
            <person name="LaButti K.M."/>
            <person name="Lechner B.E."/>
            <person name="Liimatainen K."/>
            <person name="Lipzen A."/>
            <person name="Lukacs Z."/>
            <person name="Mihaltcheva S."/>
            <person name="Morgado L.N."/>
            <person name="Niskanen T."/>
            <person name="Noordeloos M.E."/>
            <person name="Ohm R.A."/>
            <person name="Ortiz-Santana B."/>
            <person name="Ovrebo C."/>
            <person name="Racz N."/>
            <person name="Riley R."/>
            <person name="Savchenko A."/>
            <person name="Shiryaev A."/>
            <person name="Soop K."/>
            <person name="Spirin V."/>
            <person name="Szebenyi C."/>
            <person name="Tomsovsky M."/>
            <person name="Tulloss R.E."/>
            <person name="Uehling J."/>
            <person name="Grigoriev I.V."/>
            <person name="Vagvolgyi C."/>
            <person name="Papp T."/>
            <person name="Martin F.M."/>
            <person name="Miettinen O."/>
            <person name="Hibbett D.S."/>
            <person name="Nagy L.G."/>
        </authorList>
    </citation>
    <scope>NUCLEOTIDE SEQUENCE [LARGE SCALE GENOMIC DNA]</scope>
    <source>
        <strain evidence="1 2">OMC1185</strain>
    </source>
</reference>
<gene>
    <name evidence="1" type="ORF">OE88DRAFT_1669349</name>
</gene>
<evidence type="ECO:0000313" key="2">
    <source>
        <dbReference type="Proteomes" id="UP000305948"/>
    </source>
</evidence>
<dbReference type="AlphaFoldDB" id="A0A5C3MJE3"/>
<proteinExistence type="predicted"/>
<keyword evidence="2" id="KW-1185">Reference proteome</keyword>
<evidence type="ECO:0000313" key="1">
    <source>
        <dbReference type="EMBL" id="TFK45330.1"/>
    </source>
</evidence>
<organism evidence="1 2">
    <name type="scientific">Heliocybe sulcata</name>
    <dbReference type="NCBI Taxonomy" id="5364"/>
    <lineage>
        <taxon>Eukaryota</taxon>
        <taxon>Fungi</taxon>
        <taxon>Dikarya</taxon>
        <taxon>Basidiomycota</taxon>
        <taxon>Agaricomycotina</taxon>
        <taxon>Agaricomycetes</taxon>
        <taxon>Gloeophyllales</taxon>
        <taxon>Gloeophyllaceae</taxon>
        <taxon>Heliocybe</taxon>
    </lineage>
</organism>
<name>A0A5C3MJE3_9AGAM</name>
<dbReference type="EMBL" id="ML213546">
    <property type="protein sequence ID" value="TFK45330.1"/>
    <property type="molecule type" value="Genomic_DNA"/>
</dbReference>
<sequence length="590" mass="65801">MLASVNGIICASKLTLRRRRDVRNSRHFVNIVSVCQNRVLLYPPSTYTTAVPKRRASTAKALVSQGKHRIPNLRPDIPATARIRGRPALVLRTLNPSQLDAEDFIDLTGRVSKNVHFSAAPEEPRLEILYFFSSGRGYIPFPPDSHGFLYWHLEPDAPPVSGQLRFRTTTSSGPATFPSGRDLQLPDGGTWNIPLFRIARSSKYSGLRAHLLSEEFATARVLDTIVNDSASSQDNHFIPKYDIPSTAAAGRGRPLGLLLRTLNHTRLDVDHFVDLTGQGTKSVRFPMAPEEPAFVIRYSQSGGRTAPFPADAHGFLYWHLEPDAPPVSGQVRFRTTASSDPATFPTGRDLHLPDGRTWHISLFDIVRRSQYSGLRAYILSDNLVSAKVMNTAINISVRNGAATSHPVTGSLLIWKFGQRFLVEFPSVCVSFWLVGTSAAKRVRLPPLFSVLVRESESTGICYVLSESPDLRISREIDKHDFLKGVDYTSFSGRALVQFERSTLPEHKGTRTVVLRILKVMLKSDGCDDAYWTPESQEEALDMTGIHQHAWSLNVDQARQSGKPYSWAKALSILFDNEALQERRAHPRVKS</sequence>